<feature type="repeat" description="ANK" evidence="1">
    <location>
        <begin position="314"/>
        <end position="343"/>
    </location>
</feature>
<dbReference type="PANTHER" id="PTHR39607">
    <property type="entry name" value="XANTHOCILLIN BIOSYNTHESIS CLUSTER TRANSCRIPTION FACTOR XANC-RELATED"/>
    <property type="match status" value="1"/>
</dbReference>
<dbReference type="SUPFAM" id="SSF48403">
    <property type="entry name" value="Ankyrin repeat"/>
    <property type="match status" value="1"/>
</dbReference>
<evidence type="ECO:0000256" key="1">
    <source>
        <dbReference type="PROSITE-ProRule" id="PRU00023"/>
    </source>
</evidence>
<dbReference type="Gene3D" id="1.25.40.20">
    <property type="entry name" value="Ankyrin repeat-containing domain"/>
    <property type="match status" value="1"/>
</dbReference>
<keyword evidence="4" id="KW-1185">Reference proteome</keyword>
<evidence type="ECO:0000256" key="2">
    <source>
        <dbReference type="SAM" id="MobiDB-lite"/>
    </source>
</evidence>
<feature type="region of interest" description="Disordered" evidence="2">
    <location>
        <begin position="255"/>
        <end position="276"/>
    </location>
</feature>
<evidence type="ECO:0000313" key="4">
    <source>
        <dbReference type="Proteomes" id="UP001201262"/>
    </source>
</evidence>
<gene>
    <name evidence="3" type="ORF">BGW36DRAFT_462834</name>
</gene>
<dbReference type="Gene3D" id="1.20.5.170">
    <property type="match status" value="1"/>
</dbReference>
<comment type="caution">
    <text evidence="3">The sequence shown here is derived from an EMBL/GenBank/DDBJ whole genome shotgun (WGS) entry which is preliminary data.</text>
</comment>
<proteinExistence type="predicted"/>
<dbReference type="PROSITE" id="PS50297">
    <property type="entry name" value="ANK_REP_REGION"/>
    <property type="match status" value="1"/>
</dbReference>
<organism evidence="3 4">
    <name type="scientific">Talaromyces proteolyticus</name>
    <dbReference type="NCBI Taxonomy" id="1131652"/>
    <lineage>
        <taxon>Eukaryota</taxon>
        <taxon>Fungi</taxon>
        <taxon>Dikarya</taxon>
        <taxon>Ascomycota</taxon>
        <taxon>Pezizomycotina</taxon>
        <taxon>Eurotiomycetes</taxon>
        <taxon>Eurotiomycetidae</taxon>
        <taxon>Eurotiales</taxon>
        <taxon>Trichocomaceae</taxon>
        <taxon>Talaromyces</taxon>
        <taxon>Talaromyces sect. Bacilispori</taxon>
    </lineage>
</organism>
<keyword evidence="1" id="KW-0040">ANK repeat</keyword>
<feature type="compositionally biased region" description="Polar residues" evidence="2">
    <location>
        <begin position="111"/>
        <end position="121"/>
    </location>
</feature>
<dbReference type="Pfam" id="PF12796">
    <property type="entry name" value="Ank_2"/>
    <property type="match status" value="1"/>
</dbReference>
<feature type="region of interest" description="Disordered" evidence="2">
    <location>
        <begin position="89"/>
        <end position="122"/>
    </location>
</feature>
<dbReference type="GeneID" id="70252468"/>
<dbReference type="AlphaFoldDB" id="A0AAD4KSV0"/>
<dbReference type="InterPro" id="IPR002110">
    <property type="entry name" value="Ankyrin_rpt"/>
</dbReference>
<dbReference type="Proteomes" id="UP001201262">
    <property type="component" value="Unassembled WGS sequence"/>
</dbReference>
<dbReference type="EMBL" id="JAJTJA010000008">
    <property type="protein sequence ID" value="KAH8695210.1"/>
    <property type="molecule type" value="Genomic_DNA"/>
</dbReference>
<dbReference type="InterPro" id="IPR046347">
    <property type="entry name" value="bZIP_sf"/>
</dbReference>
<feature type="compositionally biased region" description="Polar residues" evidence="2">
    <location>
        <begin position="1"/>
        <end position="12"/>
    </location>
</feature>
<dbReference type="RefSeq" id="XP_046070352.1">
    <property type="nucleotide sequence ID" value="XM_046222181.1"/>
</dbReference>
<name>A0AAD4KSV0_9EURO</name>
<dbReference type="SUPFAM" id="SSF57959">
    <property type="entry name" value="Leucine zipper domain"/>
    <property type="match status" value="1"/>
</dbReference>
<dbReference type="PANTHER" id="PTHR39607:SF3">
    <property type="entry name" value="BZIP DOMAIN-CONTAINING PROTEIN"/>
    <property type="match status" value="1"/>
</dbReference>
<evidence type="ECO:0000313" key="3">
    <source>
        <dbReference type="EMBL" id="KAH8695210.1"/>
    </source>
</evidence>
<protein>
    <recommendedName>
        <fullName evidence="5">BZIP domain-containing protein</fullName>
    </recommendedName>
</protein>
<sequence length="343" mass="37282">MESPIITPSQVESSTLSSARTGRRRSGRPKANSYSDLMKPGESWGELADASERRKIQNRLAQRAYRRNMRDRAKEVELLKTEVKMLQQAVSTTTTSGNASESGERLASAPSHGSLSPGSRDSITEWELKNSTCLDKWSETVSQDHDMLGDCLTWPTDLDQDFGDCFQKVKEPTVTSNPISIPTCKVGSDSSTSDLSATMSTYTSSASAMNTMGWIESEVYETFKGHGLNDAINFSHSPSSPSMTATNSPALSPISSPIPGLDGQRKTLSGAAKPDRDLDADEPLIHIAIARGTFNTLRLLLKTYPISVNRRDRAGYTPLQRAVINGRTDMVALLIEHGADPGP</sequence>
<evidence type="ECO:0008006" key="5">
    <source>
        <dbReference type="Google" id="ProtNLM"/>
    </source>
</evidence>
<dbReference type="InterPro" id="IPR052635">
    <property type="entry name" value="Sec_Metab_Biosynth_Reg"/>
</dbReference>
<dbReference type="CDD" id="cd14688">
    <property type="entry name" value="bZIP_YAP"/>
    <property type="match status" value="1"/>
</dbReference>
<reference evidence="3" key="1">
    <citation type="submission" date="2021-12" db="EMBL/GenBank/DDBJ databases">
        <title>Convergent genome expansion in fungi linked to evolution of root-endophyte symbiosis.</title>
        <authorList>
            <consortium name="DOE Joint Genome Institute"/>
            <person name="Ke Y.-H."/>
            <person name="Bonito G."/>
            <person name="Liao H.-L."/>
            <person name="Looney B."/>
            <person name="Rojas-Flechas A."/>
            <person name="Nash J."/>
            <person name="Hameed K."/>
            <person name="Schadt C."/>
            <person name="Martin F."/>
            <person name="Crous P.W."/>
            <person name="Miettinen O."/>
            <person name="Magnuson J.K."/>
            <person name="Labbe J."/>
            <person name="Jacobson D."/>
            <person name="Doktycz M.J."/>
            <person name="Veneault-Fourrey C."/>
            <person name="Kuo A."/>
            <person name="Mondo S."/>
            <person name="Calhoun S."/>
            <person name="Riley R."/>
            <person name="Ohm R."/>
            <person name="LaButti K."/>
            <person name="Andreopoulos B."/>
            <person name="Pangilinan J."/>
            <person name="Nolan M."/>
            <person name="Tritt A."/>
            <person name="Clum A."/>
            <person name="Lipzen A."/>
            <person name="Daum C."/>
            <person name="Barry K."/>
            <person name="Grigoriev I.V."/>
            <person name="Vilgalys R."/>
        </authorList>
    </citation>
    <scope>NUCLEOTIDE SEQUENCE</scope>
    <source>
        <strain evidence="3">PMI_201</strain>
    </source>
</reference>
<accession>A0AAD4KSV0</accession>
<dbReference type="PROSITE" id="PS50088">
    <property type="entry name" value="ANK_REPEAT"/>
    <property type="match status" value="1"/>
</dbReference>
<dbReference type="SMART" id="SM00248">
    <property type="entry name" value="ANK"/>
    <property type="match status" value="2"/>
</dbReference>
<feature type="compositionally biased region" description="Polar residues" evidence="2">
    <location>
        <begin position="89"/>
        <end position="101"/>
    </location>
</feature>
<feature type="region of interest" description="Disordered" evidence="2">
    <location>
        <begin position="1"/>
        <end position="42"/>
    </location>
</feature>
<dbReference type="GO" id="GO:0003700">
    <property type="term" value="F:DNA-binding transcription factor activity"/>
    <property type="evidence" value="ECO:0007669"/>
    <property type="project" value="InterPro"/>
</dbReference>
<dbReference type="InterPro" id="IPR036770">
    <property type="entry name" value="Ankyrin_rpt-contain_sf"/>
</dbReference>